<evidence type="ECO:0000313" key="1">
    <source>
        <dbReference type="EMBL" id="EKD30225.1"/>
    </source>
</evidence>
<comment type="caution">
    <text evidence="1">The sequence shown here is derived from an EMBL/GenBank/DDBJ whole genome shotgun (WGS) entry which is preliminary data.</text>
</comment>
<reference evidence="1" key="1">
    <citation type="journal article" date="2012" name="Science">
        <title>Fermentation, hydrogen, and sulfur metabolism in multiple uncultivated bacterial phyla.</title>
        <authorList>
            <person name="Wrighton K.C."/>
            <person name="Thomas B.C."/>
            <person name="Sharon I."/>
            <person name="Miller C.S."/>
            <person name="Castelle C.J."/>
            <person name="VerBerkmoes N.C."/>
            <person name="Wilkins M.J."/>
            <person name="Hettich R.L."/>
            <person name="Lipton M.S."/>
            <person name="Williams K.H."/>
            <person name="Long P.E."/>
            <person name="Banfield J.F."/>
        </authorList>
    </citation>
    <scope>NUCLEOTIDE SEQUENCE [LARGE SCALE GENOMIC DNA]</scope>
</reference>
<sequence>MRNKQQKYLFKSASSKFFLLLWFSSLLIGLVYAAGIVFPGSFPSWMTSNGSFSTRFSNMFVSCPANEFLKGFDTNLNRICVPSDGTYNGAAISSIPVSTPGSYPGAPVGQITGGKFGNYFQKLSGLCPWNTIVKGFAADGWKYCVIPATPTDYTLHTPVIPSGITVPSTPSWQSAGWKFQDFFTSMFITCPGVQVIKGFDANGNPNCVNNKQTLACWGSIPTNATASTIATYVQTWNGSIWAPTTSWTNAATSCGFTCNTHYTWNGTSCVADTQTYTCSSKPATGTTWNTVASYTQTWNGVAWSPANSATVYSTTASTTVCNYKCAAGYTWDGANCNSAGPVTAISQVAVIYEENPTDADGNPLPPGVTIIDEGVPKNPCNRSVTVSTTTDGKINVALPFYGYGDCGMCTAACKLANRDFAFTPGISGSIGSAGLDYGSNQYWNYPTVSYNGQRTITVSGAGTSFYYPRWCNRSNMVDTSIKSCMTTAYTDDNGTFFPSVPTDKCCKKKIGGKWKPVQCSPIYNCSSPGFVVSW</sequence>
<organism evidence="1">
    <name type="scientific">uncultured bacterium</name>
    <name type="common">gcode 4</name>
    <dbReference type="NCBI Taxonomy" id="1234023"/>
    <lineage>
        <taxon>Bacteria</taxon>
        <taxon>environmental samples</taxon>
    </lineage>
</organism>
<accession>K1XIR8</accession>
<dbReference type="AlphaFoldDB" id="K1XIR8"/>
<protein>
    <submittedName>
        <fullName evidence="1">Uncharacterized protein</fullName>
    </submittedName>
</protein>
<name>K1XIR8_9BACT</name>
<proteinExistence type="predicted"/>
<gene>
    <name evidence="1" type="ORF">ACD_78C00115G0009</name>
</gene>
<dbReference type="EMBL" id="AMFJ01034115">
    <property type="protein sequence ID" value="EKD30225.1"/>
    <property type="molecule type" value="Genomic_DNA"/>
</dbReference>